<reference evidence="1" key="2">
    <citation type="journal article" date="2024" name="Plant">
        <title>Genomic evolution and insights into agronomic trait innovations of Sesamum species.</title>
        <authorList>
            <person name="Miao H."/>
            <person name="Wang L."/>
            <person name="Qu L."/>
            <person name="Liu H."/>
            <person name="Sun Y."/>
            <person name="Le M."/>
            <person name="Wang Q."/>
            <person name="Wei S."/>
            <person name="Zheng Y."/>
            <person name="Lin W."/>
            <person name="Duan Y."/>
            <person name="Cao H."/>
            <person name="Xiong S."/>
            <person name="Wang X."/>
            <person name="Wei L."/>
            <person name="Li C."/>
            <person name="Ma Q."/>
            <person name="Ju M."/>
            <person name="Zhao R."/>
            <person name="Li G."/>
            <person name="Mu C."/>
            <person name="Tian Q."/>
            <person name="Mei H."/>
            <person name="Zhang T."/>
            <person name="Gao T."/>
            <person name="Zhang H."/>
        </authorList>
    </citation>
    <scope>NUCLEOTIDE SEQUENCE</scope>
    <source>
        <strain evidence="1">G01</strain>
    </source>
</reference>
<reference evidence="1" key="1">
    <citation type="submission" date="2020-06" db="EMBL/GenBank/DDBJ databases">
        <authorList>
            <person name="Li T."/>
            <person name="Hu X."/>
            <person name="Zhang T."/>
            <person name="Song X."/>
            <person name="Zhang H."/>
            <person name="Dai N."/>
            <person name="Sheng W."/>
            <person name="Hou X."/>
            <person name="Wei L."/>
        </authorList>
    </citation>
    <scope>NUCLEOTIDE SEQUENCE</scope>
    <source>
        <strain evidence="1">G01</strain>
        <tissue evidence="1">Leaf</tissue>
    </source>
</reference>
<dbReference type="SUPFAM" id="SSF53756">
    <property type="entry name" value="UDP-Glycosyltransferase/glycogen phosphorylase"/>
    <property type="match status" value="1"/>
</dbReference>
<dbReference type="AlphaFoldDB" id="A0AAW2LYE1"/>
<gene>
    <name evidence="1" type="ORF">Sangu_1969200</name>
</gene>
<name>A0AAW2LYE1_9LAMI</name>
<evidence type="ECO:0000313" key="1">
    <source>
        <dbReference type="EMBL" id="KAL0323499.1"/>
    </source>
</evidence>
<sequence>MDSETNFRILMFPWLAHGHIFPYLELSKRLLIRKNFYIYICFNFPINTFSQHLSESIEVVQLHLQPSHELPPHYHTTKNLPSHLAFTLIKAFQTAESSFSDIITTLKPDLVIFDAFQPWAARHASSQGIPAVNFTLLEQPRARIPITNAFFVIPTATFPFKNCVLPMID</sequence>
<accession>A0AAW2LYE1</accession>
<protein>
    <submittedName>
        <fullName evidence="1">UDP-glucosyltransferase 29</fullName>
    </submittedName>
</protein>
<dbReference type="EMBL" id="JACGWK010000012">
    <property type="protein sequence ID" value="KAL0323499.1"/>
    <property type="molecule type" value="Genomic_DNA"/>
</dbReference>
<dbReference type="PANTHER" id="PTHR48044">
    <property type="entry name" value="GLYCOSYLTRANSFERASE"/>
    <property type="match status" value="1"/>
</dbReference>
<dbReference type="GO" id="GO:0008194">
    <property type="term" value="F:UDP-glycosyltransferase activity"/>
    <property type="evidence" value="ECO:0007669"/>
    <property type="project" value="UniProtKB-ARBA"/>
</dbReference>
<dbReference type="GO" id="GO:1901135">
    <property type="term" value="P:carbohydrate derivative metabolic process"/>
    <property type="evidence" value="ECO:0007669"/>
    <property type="project" value="UniProtKB-ARBA"/>
</dbReference>
<proteinExistence type="predicted"/>
<comment type="caution">
    <text evidence="1">The sequence shown here is derived from an EMBL/GenBank/DDBJ whole genome shotgun (WGS) entry which is preliminary data.</text>
</comment>
<dbReference type="Gene3D" id="3.40.50.2000">
    <property type="entry name" value="Glycogen Phosphorylase B"/>
    <property type="match status" value="1"/>
</dbReference>
<organism evidence="1">
    <name type="scientific">Sesamum angustifolium</name>
    <dbReference type="NCBI Taxonomy" id="2727405"/>
    <lineage>
        <taxon>Eukaryota</taxon>
        <taxon>Viridiplantae</taxon>
        <taxon>Streptophyta</taxon>
        <taxon>Embryophyta</taxon>
        <taxon>Tracheophyta</taxon>
        <taxon>Spermatophyta</taxon>
        <taxon>Magnoliopsida</taxon>
        <taxon>eudicotyledons</taxon>
        <taxon>Gunneridae</taxon>
        <taxon>Pentapetalae</taxon>
        <taxon>asterids</taxon>
        <taxon>lamiids</taxon>
        <taxon>Lamiales</taxon>
        <taxon>Pedaliaceae</taxon>
        <taxon>Sesamum</taxon>
    </lineage>
</organism>
<dbReference type="PANTHER" id="PTHR48044:SF82">
    <property type="entry name" value="GLYCOSYLTRANSFERASE"/>
    <property type="match status" value="1"/>
</dbReference>